<sequence length="601" mass="67970">MVQLVLRSSGFSSKEDNIRFKKLALEKLSDDYSVHEIKGVQPRLKVVGMSELYDEADFIEHLEYALRNSAMSLNLNNHCKLAVVQVDRLTYDRLIKAGDLFIGYDHCYVFDAVEILRCYNCNEFQHSSKNCNQKRSCPRCAVVDGLDHAVAECKASGFKCINCLKRVQRDKIDLDVNHAAWDVDCPTYKVAVEKFKDDSSGCLGNGHLNKDRVSGRGPITLPLHSSKLSSNYLVTSIAYANVASLTAKADRDGKKGGGVCVYIEDHTLADYLVVPLYVDTGGIDSLFLKISNCLCTFVLGCVYRPPSSCFDDDKILINYINHTTRKYDKIFVFGDFNMPDVRWPINGNRLHTPSSQLLVDLLTDSHLHQLVTQPTRYRSNQQPSVLDLVITSDDSSIANLEYLNPIGKSDHRTIIDFEALNKRLTQIDWKSLLSDVSVSHNWDHFKTALSDAVSQSTSTSLLKKSSSKPWINGRILGQVRKKRSLWRAFKRSGSATDYEAHRAFSNHLLSVIREARLEYEKGIADDKDPKRLYKHIRTKLSGPVKTIHVKDDSGLVGYSSGKILKTENFQVFWSRFHHCQRSKELRGALVHPRLRFDAAII</sequence>
<dbReference type="SUPFAM" id="SSF56219">
    <property type="entry name" value="DNase I-like"/>
    <property type="match status" value="1"/>
</dbReference>
<reference evidence="2" key="2">
    <citation type="submission" date="2021-08" db="EMBL/GenBank/DDBJ databases">
        <authorList>
            <person name="Eriksson T."/>
        </authorList>
    </citation>
    <scope>NUCLEOTIDE SEQUENCE</scope>
    <source>
        <strain evidence="2">Stoneville</strain>
        <tissue evidence="2">Whole head</tissue>
    </source>
</reference>
<dbReference type="AlphaFoldDB" id="A0A8J6LC99"/>
<reference evidence="2" key="1">
    <citation type="journal article" date="2020" name="J Insects Food Feed">
        <title>The yellow mealworm (Tenebrio molitor) genome: a resource for the emerging insects as food and feed industry.</title>
        <authorList>
            <person name="Eriksson T."/>
            <person name="Andere A."/>
            <person name="Kelstrup H."/>
            <person name="Emery V."/>
            <person name="Picard C."/>
        </authorList>
    </citation>
    <scope>NUCLEOTIDE SEQUENCE</scope>
    <source>
        <strain evidence="2">Stoneville</strain>
        <tissue evidence="2">Whole head</tissue>
    </source>
</reference>
<evidence type="ECO:0000313" key="2">
    <source>
        <dbReference type="EMBL" id="KAH0815240.1"/>
    </source>
</evidence>
<dbReference type="EMBL" id="JABDTM020023358">
    <property type="protein sequence ID" value="KAH0815240.1"/>
    <property type="molecule type" value="Genomic_DNA"/>
</dbReference>
<keyword evidence="3" id="KW-1185">Reference proteome</keyword>
<protein>
    <recommendedName>
        <fullName evidence="1">Endonuclease/exonuclease/phosphatase domain-containing protein</fullName>
    </recommendedName>
</protein>
<dbReference type="Proteomes" id="UP000719412">
    <property type="component" value="Unassembled WGS sequence"/>
</dbReference>
<dbReference type="InterPro" id="IPR005135">
    <property type="entry name" value="Endo/exonuclease/phosphatase"/>
</dbReference>
<dbReference type="GO" id="GO:0007508">
    <property type="term" value="P:larval heart development"/>
    <property type="evidence" value="ECO:0007669"/>
    <property type="project" value="TreeGrafter"/>
</dbReference>
<dbReference type="PANTHER" id="PTHR33395:SF22">
    <property type="entry name" value="REVERSE TRANSCRIPTASE DOMAIN-CONTAINING PROTEIN"/>
    <property type="match status" value="1"/>
</dbReference>
<dbReference type="Gene3D" id="3.60.10.10">
    <property type="entry name" value="Endonuclease/exonuclease/phosphatase"/>
    <property type="match status" value="1"/>
</dbReference>
<dbReference type="Pfam" id="PF14529">
    <property type="entry name" value="Exo_endo_phos_2"/>
    <property type="match status" value="1"/>
</dbReference>
<dbReference type="PANTHER" id="PTHR33395">
    <property type="entry name" value="TRANSCRIPTASE, PUTATIVE-RELATED-RELATED"/>
    <property type="match status" value="1"/>
</dbReference>
<dbReference type="GO" id="GO:0061343">
    <property type="term" value="P:cell adhesion involved in heart morphogenesis"/>
    <property type="evidence" value="ECO:0007669"/>
    <property type="project" value="TreeGrafter"/>
</dbReference>
<evidence type="ECO:0000259" key="1">
    <source>
        <dbReference type="Pfam" id="PF14529"/>
    </source>
</evidence>
<accession>A0A8J6LC99</accession>
<name>A0A8J6LC99_TENMO</name>
<dbReference type="GO" id="GO:0003824">
    <property type="term" value="F:catalytic activity"/>
    <property type="evidence" value="ECO:0007669"/>
    <property type="project" value="InterPro"/>
</dbReference>
<organism evidence="2 3">
    <name type="scientific">Tenebrio molitor</name>
    <name type="common">Yellow mealworm beetle</name>
    <dbReference type="NCBI Taxonomy" id="7067"/>
    <lineage>
        <taxon>Eukaryota</taxon>
        <taxon>Metazoa</taxon>
        <taxon>Ecdysozoa</taxon>
        <taxon>Arthropoda</taxon>
        <taxon>Hexapoda</taxon>
        <taxon>Insecta</taxon>
        <taxon>Pterygota</taxon>
        <taxon>Neoptera</taxon>
        <taxon>Endopterygota</taxon>
        <taxon>Coleoptera</taxon>
        <taxon>Polyphaga</taxon>
        <taxon>Cucujiformia</taxon>
        <taxon>Tenebrionidae</taxon>
        <taxon>Tenebrio</taxon>
    </lineage>
</organism>
<comment type="caution">
    <text evidence="2">The sequence shown here is derived from an EMBL/GenBank/DDBJ whole genome shotgun (WGS) entry which is preliminary data.</text>
</comment>
<evidence type="ECO:0000313" key="3">
    <source>
        <dbReference type="Proteomes" id="UP000719412"/>
    </source>
</evidence>
<dbReference type="GO" id="GO:0031012">
    <property type="term" value="C:extracellular matrix"/>
    <property type="evidence" value="ECO:0007669"/>
    <property type="project" value="TreeGrafter"/>
</dbReference>
<proteinExistence type="predicted"/>
<gene>
    <name evidence="2" type="ORF">GEV33_007551</name>
</gene>
<feature type="domain" description="Endonuclease/exonuclease/phosphatase" evidence="1">
    <location>
        <begin position="300"/>
        <end position="415"/>
    </location>
</feature>
<dbReference type="InterPro" id="IPR036691">
    <property type="entry name" value="Endo/exonu/phosph_ase_sf"/>
</dbReference>